<keyword evidence="1" id="KW-0812">Transmembrane</keyword>
<organism evidence="2 3">
    <name type="scientific">Alternaria dauci</name>
    <dbReference type="NCBI Taxonomy" id="48095"/>
    <lineage>
        <taxon>Eukaryota</taxon>
        <taxon>Fungi</taxon>
        <taxon>Dikarya</taxon>
        <taxon>Ascomycota</taxon>
        <taxon>Pezizomycotina</taxon>
        <taxon>Dothideomycetes</taxon>
        <taxon>Pleosporomycetidae</taxon>
        <taxon>Pleosporales</taxon>
        <taxon>Pleosporineae</taxon>
        <taxon>Pleosporaceae</taxon>
        <taxon>Alternaria</taxon>
        <taxon>Alternaria sect. Porri</taxon>
    </lineage>
</organism>
<evidence type="ECO:0000313" key="3">
    <source>
        <dbReference type="Proteomes" id="UP001578633"/>
    </source>
</evidence>
<evidence type="ECO:0000256" key="1">
    <source>
        <dbReference type="SAM" id="Phobius"/>
    </source>
</evidence>
<dbReference type="EMBL" id="JBHGVX010000009">
    <property type="protein sequence ID" value="KAL1792445.1"/>
    <property type="molecule type" value="Genomic_DNA"/>
</dbReference>
<sequence>MPDKYPQSSSFKVEQYLETSAHHPPTLGFGATALFVNDVVELTWPLDFEVPVALHRSLYCKPCQQKIEDVNEAGEFDWESCYKRPDHGGIWSRSFDVMGSGMVKVPVRFDFFTEADTMVCAFGFPGAMPGGLSQAFPVINKTPPRDRGRRAFTPDAPQGLPYGYDEAEPWSMYVVGGMVFLGLGVILLAGVLWQRRKQRKAQRTLKAGTEEGSLVGGVKTTRYTDNL</sequence>
<proteinExistence type="predicted"/>
<keyword evidence="3" id="KW-1185">Reference proteome</keyword>
<dbReference type="GeneID" id="96089274"/>
<dbReference type="Proteomes" id="UP001578633">
    <property type="component" value="Chromosome 9"/>
</dbReference>
<keyword evidence="1" id="KW-0472">Membrane</keyword>
<dbReference type="RefSeq" id="XP_069303029.1">
    <property type="nucleotide sequence ID" value="XM_069455093.1"/>
</dbReference>
<keyword evidence="1" id="KW-1133">Transmembrane helix</keyword>
<feature type="transmembrane region" description="Helical" evidence="1">
    <location>
        <begin position="170"/>
        <end position="193"/>
    </location>
</feature>
<reference evidence="2 3" key="1">
    <citation type="submission" date="2024-09" db="EMBL/GenBank/DDBJ databases">
        <title>T2T genomes of carrot and Alternaria dauci and their utility for understanding host-pathogen interaction during carrot leaf blight disease.</title>
        <authorList>
            <person name="Liu W."/>
            <person name="Xu S."/>
            <person name="Ou C."/>
            <person name="Liu X."/>
            <person name="Zhuang F."/>
            <person name="Deng X.W."/>
        </authorList>
    </citation>
    <scope>NUCLEOTIDE SEQUENCE [LARGE SCALE GENOMIC DNA]</scope>
    <source>
        <strain evidence="2 3">A2016</strain>
    </source>
</reference>
<comment type="caution">
    <text evidence="2">The sequence shown here is derived from an EMBL/GenBank/DDBJ whole genome shotgun (WGS) entry which is preliminary data.</text>
</comment>
<evidence type="ECO:0000313" key="2">
    <source>
        <dbReference type="EMBL" id="KAL1792445.1"/>
    </source>
</evidence>
<gene>
    <name evidence="2" type="ORF">ACET3X_008952</name>
</gene>
<name>A0ABR3U7Y1_9PLEO</name>
<accession>A0ABR3U7Y1</accession>
<protein>
    <submittedName>
        <fullName evidence="2">Uncharacterized protein</fullName>
    </submittedName>
</protein>